<reference evidence="2 3" key="1">
    <citation type="submission" date="2019-01" db="EMBL/GenBank/DDBJ databases">
        <authorList>
            <person name="Brito A."/>
        </authorList>
    </citation>
    <scope>NUCLEOTIDE SEQUENCE [LARGE SCALE GENOMIC DNA]</scope>
    <source>
        <strain evidence="2">1</strain>
    </source>
</reference>
<keyword evidence="1" id="KW-1133">Transmembrane helix</keyword>
<feature type="transmembrane region" description="Helical" evidence="1">
    <location>
        <begin position="58"/>
        <end position="79"/>
    </location>
</feature>
<dbReference type="AlphaFoldDB" id="A0A563VTL5"/>
<sequence>MISRSNKLETDKKALLSTLWIFVLFNLIFRDIHEFFRAGLLEEIITGVVNGTQVTEEVMLIGAVVVEIPILMVLLSRILNYRINR</sequence>
<dbReference type="InterPro" id="IPR046289">
    <property type="entry name" value="DUF6326"/>
</dbReference>
<dbReference type="RefSeq" id="WP_222427260.1">
    <property type="nucleotide sequence ID" value="NZ_LR214026.1"/>
</dbReference>
<proteinExistence type="predicted"/>
<evidence type="ECO:0000256" key="1">
    <source>
        <dbReference type="SAM" id="Phobius"/>
    </source>
</evidence>
<keyword evidence="1" id="KW-0812">Transmembrane</keyword>
<dbReference type="Pfam" id="PF19851">
    <property type="entry name" value="DUF6326"/>
    <property type="match status" value="1"/>
</dbReference>
<organism evidence="2 3">
    <name type="scientific">Hyella patelloides LEGE 07179</name>
    <dbReference type="NCBI Taxonomy" id="945734"/>
    <lineage>
        <taxon>Bacteria</taxon>
        <taxon>Bacillati</taxon>
        <taxon>Cyanobacteriota</taxon>
        <taxon>Cyanophyceae</taxon>
        <taxon>Pleurocapsales</taxon>
        <taxon>Hyellaceae</taxon>
        <taxon>Hyella</taxon>
    </lineage>
</organism>
<dbReference type="EMBL" id="CAACVJ010000205">
    <property type="protein sequence ID" value="VEP14738.1"/>
    <property type="molecule type" value="Genomic_DNA"/>
</dbReference>
<gene>
    <name evidence="2" type="ORF">H1P_2830006</name>
</gene>
<name>A0A563VTL5_9CYAN</name>
<dbReference type="Proteomes" id="UP000320055">
    <property type="component" value="Unassembled WGS sequence"/>
</dbReference>
<keyword evidence="3" id="KW-1185">Reference proteome</keyword>
<evidence type="ECO:0000313" key="3">
    <source>
        <dbReference type="Proteomes" id="UP000320055"/>
    </source>
</evidence>
<keyword evidence="1" id="KW-0472">Membrane</keyword>
<evidence type="ECO:0000313" key="2">
    <source>
        <dbReference type="EMBL" id="VEP14738.1"/>
    </source>
</evidence>
<protein>
    <submittedName>
        <fullName evidence="2">Uncharacterized protein</fullName>
    </submittedName>
</protein>
<accession>A0A563VTL5</accession>